<feature type="compositionally biased region" description="Basic and acidic residues" evidence="1">
    <location>
        <begin position="7"/>
        <end position="17"/>
    </location>
</feature>
<gene>
    <name evidence="2" type="ORF">METZ01_LOCUS341986</name>
</gene>
<sequence>MGRKGKKYLEASEKYDKNSPVSL</sequence>
<reference evidence="2" key="1">
    <citation type="submission" date="2018-05" db="EMBL/GenBank/DDBJ databases">
        <authorList>
            <person name="Lanie J.A."/>
            <person name="Ng W.-L."/>
            <person name="Kazmierczak K.M."/>
            <person name="Andrzejewski T.M."/>
            <person name="Davidsen T.M."/>
            <person name="Wayne K.J."/>
            <person name="Tettelin H."/>
            <person name="Glass J.I."/>
            <person name="Rusch D."/>
            <person name="Podicherti R."/>
            <person name="Tsui H.-C.T."/>
            <person name="Winkler M.E."/>
        </authorList>
    </citation>
    <scope>NUCLEOTIDE SEQUENCE</scope>
</reference>
<dbReference type="EMBL" id="UINC01117004">
    <property type="protein sequence ID" value="SVC89132.1"/>
    <property type="molecule type" value="Genomic_DNA"/>
</dbReference>
<protein>
    <submittedName>
        <fullName evidence="2">Uncharacterized protein</fullName>
    </submittedName>
</protein>
<name>A0A382QW99_9ZZZZ</name>
<organism evidence="2">
    <name type="scientific">marine metagenome</name>
    <dbReference type="NCBI Taxonomy" id="408172"/>
    <lineage>
        <taxon>unclassified sequences</taxon>
        <taxon>metagenomes</taxon>
        <taxon>ecological metagenomes</taxon>
    </lineage>
</organism>
<accession>A0A382QW99</accession>
<feature type="non-terminal residue" evidence="2">
    <location>
        <position position="23"/>
    </location>
</feature>
<evidence type="ECO:0000256" key="1">
    <source>
        <dbReference type="SAM" id="MobiDB-lite"/>
    </source>
</evidence>
<evidence type="ECO:0000313" key="2">
    <source>
        <dbReference type="EMBL" id="SVC89132.1"/>
    </source>
</evidence>
<proteinExistence type="predicted"/>
<feature type="region of interest" description="Disordered" evidence="1">
    <location>
        <begin position="1"/>
        <end position="23"/>
    </location>
</feature>
<dbReference type="AlphaFoldDB" id="A0A382QW99"/>